<evidence type="ECO:0000313" key="12">
    <source>
        <dbReference type="Proteomes" id="UP000649151"/>
    </source>
</evidence>
<dbReference type="InterPro" id="IPR036389">
    <property type="entry name" value="RNase_III_sf"/>
</dbReference>
<evidence type="ECO:0000256" key="1">
    <source>
        <dbReference type="ARBA" id="ARBA00000109"/>
    </source>
</evidence>
<dbReference type="InterPro" id="IPR014720">
    <property type="entry name" value="dsRBD_dom"/>
</dbReference>
<dbReference type="Gene3D" id="3.30.160.20">
    <property type="match status" value="1"/>
</dbReference>
<keyword evidence="4 8" id="KW-0540">Nuclease</keyword>
<name>A0ABR7IRP2_9CLOT</name>
<feature type="domain" description="DRBM" evidence="9">
    <location>
        <begin position="155"/>
        <end position="224"/>
    </location>
</feature>
<dbReference type="InterPro" id="IPR000999">
    <property type="entry name" value="RNase_III_dom"/>
</dbReference>
<feature type="binding site" evidence="8">
    <location>
        <position position="42"/>
    </location>
    <ligand>
        <name>Mg(2+)</name>
        <dbReference type="ChEBI" id="CHEBI:18420"/>
    </ligand>
</feature>
<keyword evidence="5 8" id="KW-0255">Endonuclease</keyword>
<keyword evidence="8" id="KW-0698">rRNA processing</keyword>
<evidence type="ECO:0000259" key="9">
    <source>
        <dbReference type="PROSITE" id="PS50137"/>
    </source>
</evidence>
<dbReference type="Pfam" id="PF00035">
    <property type="entry name" value="dsrm"/>
    <property type="match status" value="1"/>
</dbReference>
<evidence type="ECO:0000256" key="8">
    <source>
        <dbReference type="HAMAP-Rule" id="MF_00104"/>
    </source>
</evidence>
<comment type="subunit">
    <text evidence="8">Homodimer.</text>
</comment>
<evidence type="ECO:0000256" key="4">
    <source>
        <dbReference type="ARBA" id="ARBA00022722"/>
    </source>
</evidence>
<keyword evidence="8" id="KW-0479">Metal-binding</keyword>
<dbReference type="PANTHER" id="PTHR11207:SF0">
    <property type="entry name" value="RIBONUCLEASE 3"/>
    <property type="match status" value="1"/>
</dbReference>
<evidence type="ECO:0000313" key="11">
    <source>
        <dbReference type="EMBL" id="MBC5787743.1"/>
    </source>
</evidence>
<dbReference type="Proteomes" id="UP000649151">
    <property type="component" value="Unassembled WGS sequence"/>
</dbReference>
<keyword evidence="7 8" id="KW-0694">RNA-binding</keyword>
<dbReference type="RefSeq" id="WP_186997121.1">
    <property type="nucleotide sequence ID" value="NZ_JACOQK010000001.1"/>
</dbReference>
<comment type="subcellular location">
    <subcellularLocation>
        <location evidence="8">Cytoplasm</location>
    </subcellularLocation>
</comment>
<feature type="active site" evidence="8">
    <location>
        <position position="46"/>
    </location>
</feature>
<keyword evidence="12" id="KW-1185">Reference proteome</keyword>
<dbReference type="SMART" id="SM00535">
    <property type="entry name" value="RIBOc"/>
    <property type="match status" value="1"/>
</dbReference>
<keyword evidence="3 8" id="KW-0507">mRNA processing</keyword>
<dbReference type="InterPro" id="IPR011907">
    <property type="entry name" value="RNase_III"/>
</dbReference>
<keyword evidence="8" id="KW-0460">Magnesium</keyword>
<dbReference type="PROSITE" id="PS00517">
    <property type="entry name" value="RNASE_3_1"/>
    <property type="match status" value="1"/>
</dbReference>
<comment type="function">
    <text evidence="8">Digests double-stranded RNA. Involved in the processing of primary rRNA transcript to yield the immediate precursors to the large and small rRNAs (23S and 16S). Processes some mRNAs, and tRNAs when they are encoded in the rRNA operon. Processes pre-crRNA and tracrRNA of type II CRISPR loci if present in the organism.</text>
</comment>
<keyword evidence="8" id="KW-0963">Cytoplasm</keyword>
<feature type="binding site" evidence="8">
    <location>
        <position position="118"/>
    </location>
    <ligand>
        <name>Mg(2+)</name>
        <dbReference type="ChEBI" id="CHEBI:18420"/>
    </ligand>
</feature>
<dbReference type="GO" id="GO:0004525">
    <property type="term" value="F:ribonuclease III activity"/>
    <property type="evidence" value="ECO:0007669"/>
    <property type="project" value="UniProtKB-EC"/>
</dbReference>
<protein>
    <recommendedName>
        <fullName evidence="8">Ribonuclease 3</fullName>
        <ecNumber evidence="8">3.1.26.3</ecNumber>
    </recommendedName>
    <alternativeName>
        <fullName evidence="8">Ribonuclease III</fullName>
        <shortName evidence="8">RNase III</shortName>
    </alternativeName>
</protein>
<keyword evidence="8" id="KW-0819">tRNA processing</keyword>
<dbReference type="CDD" id="cd00593">
    <property type="entry name" value="RIBOc"/>
    <property type="match status" value="1"/>
</dbReference>
<comment type="catalytic activity">
    <reaction evidence="1 8">
        <text>Endonucleolytic cleavage to 5'-phosphomonoester.</text>
        <dbReference type="EC" id="3.1.26.3"/>
    </reaction>
</comment>
<dbReference type="CDD" id="cd10845">
    <property type="entry name" value="DSRM_RNAse_III_family"/>
    <property type="match status" value="1"/>
</dbReference>
<keyword evidence="8" id="KW-0699">rRNA-binding</keyword>
<dbReference type="EMBL" id="JACOQK010000001">
    <property type="protein sequence ID" value="MBC5787743.1"/>
    <property type="molecule type" value="Genomic_DNA"/>
</dbReference>
<comment type="cofactor">
    <cofactor evidence="8">
        <name>Mg(2+)</name>
        <dbReference type="ChEBI" id="CHEBI:18420"/>
    </cofactor>
</comment>
<evidence type="ECO:0000256" key="3">
    <source>
        <dbReference type="ARBA" id="ARBA00022664"/>
    </source>
</evidence>
<dbReference type="SMART" id="SM00358">
    <property type="entry name" value="DSRM"/>
    <property type="match status" value="1"/>
</dbReference>
<gene>
    <name evidence="8" type="primary">rnc</name>
    <name evidence="11" type="ORF">H8Z77_06900</name>
</gene>
<evidence type="ECO:0000256" key="2">
    <source>
        <dbReference type="ARBA" id="ARBA00010183"/>
    </source>
</evidence>
<dbReference type="HAMAP" id="MF_00104">
    <property type="entry name" value="RNase_III"/>
    <property type="match status" value="1"/>
</dbReference>
<evidence type="ECO:0000256" key="5">
    <source>
        <dbReference type="ARBA" id="ARBA00022759"/>
    </source>
</evidence>
<comment type="similarity">
    <text evidence="2">Belongs to the ribonuclease III family.</text>
</comment>
<feature type="active site" evidence="8">
    <location>
        <position position="118"/>
    </location>
</feature>
<organism evidence="11 12">
    <name type="scientific">Clostridium facile</name>
    <dbReference type="NCBI Taxonomy" id="2763035"/>
    <lineage>
        <taxon>Bacteria</taxon>
        <taxon>Bacillati</taxon>
        <taxon>Bacillota</taxon>
        <taxon>Clostridia</taxon>
        <taxon>Eubacteriales</taxon>
        <taxon>Clostridiaceae</taxon>
        <taxon>Clostridium</taxon>
    </lineage>
</organism>
<keyword evidence="6 8" id="KW-0378">Hydrolase</keyword>
<sequence>MKDFQQIIGYQFKKEHLLREALTHSSYTNEGRKRHKNNERLEFLGDSVLSVIVANYLFLQFPDLPEGELTKTRAALVCSRSLAKFAQSIHLGDYLLMGCGEENSGGRERISNLEDAFEALVGAIYLDSGLEQARVFVLKFIPENLDPSKIRVTSDFKTTLQEIIQKNPEEKLTYVLVSESGPDHDKSFEVEVHLNSNIIGTGIGKSKKQAEQAAAQKALELMGYETC</sequence>
<dbReference type="EC" id="3.1.26.3" evidence="8"/>
<evidence type="ECO:0000256" key="6">
    <source>
        <dbReference type="ARBA" id="ARBA00022801"/>
    </source>
</evidence>
<dbReference type="PANTHER" id="PTHR11207">
    <property type="entry name" value="RIBONUCLEASE III"/>
    <property type="match status" value="1"/>
</dbReference>
<comment type="caution">
    <text evidence="11">The sequence shown here is derived from an EMBL/GenBank/DDBJ whole genome shotgun (WGS) entry which is preliminary data.</text>
</comment>
<accession>A0ABR7IRP2</accession>
<reference evidence="11 12" key="1">
    <citation type="submission" date="2020-08" db="EMBL/GenBank/DDBJ databases">
        <title>Genome public.</title>
        <authorList>
            <person name="Liu C."/>
            <person name="Sun Q."/>
        </authorList>
    </citation>
    <scope>NUCLEOTIDE SEQUENCE [LARGE SCALE GENOMIC DNA]</scope>
    <source>
        <strain evidence="11 12">NSJ-27</strain>
    </source>
</reference>
<evidence type="ECO:0000259" key="10">
    <source>
        <dbReference type="PROSITE" id="PS50142"/>
    </source>
</evidence>
<dbReference type="Pfam" id="PF14622">
    <property type="entry name" value="Ribonucleas_3_3"/>
    <property type="match status" value="1"/>
</dbReference>
<dbReference type="SUPFAM" id="SSF69065">
    <property type="entry name" value="RNase III domain-like"/>
    <property type="match status" value="1"/>
</dbReference>
<feature type="domain" description="RNase III" evidence="10">
    <location>
        <begin position="1"/>
        <end position="129"/>
    </location>
</feature>
<evidence type="ECO:0000256" key="7">
    <source>
        <dbReference type="ARBA" id="ARBA00022884"/>
    </source>
</evidence>
<dbReference type="NCBIfam" id="TIGR02191">
    <property type="entry name" value="RNaseIII"/>
    <property type="match status" value="1"/>
</dbReference>
<feature type="binding site" evidence="8">
    <location>
        <position position="115"/>
    </location>
    <ligand>
        <name>Mg(2+)</name>
        <dbReference type="ChEBI" id="CHEBI:18420"/>
    </ligand>
</feature>
<proteinExistence type="inferred from homology"/>
<dbReference type="PROSITE" id="PS50137">
    <property type="entry name" value="DS_RBD"/>
    <property type="match status" value="1"/>
</dbReference>
<dbReference type="Gene3D" id="1.10.1520.10">
    <property type="entry name" value="Ribonuclease III domain"/>
    <property type="match status" value="1"/>
</dbReference>
<dbReference type="SUPFAM" id="SSF54768">
    <property type="entry name" value="dsRNA-binding domain-like"/>
    <property type="match status" value="1"/>
</dbReference>
<dbReference type="PROSITE" id="PS50142">
    <property type="entry name" value="RNASE_3_2"/>
    <property type="match status" value="1"/>
</dbReference>